<evidence type="ECO:0000259" key="5">
    <source>
        <dbReference type="Pfam" id="PF03168"/>
    </source>
</evidence>
<dbReference type="PANTHER" id="PTHR31234:SF2">
    <property type="entry name" value="OS05G0199100 PROTEIN"/>
    <property type="match status" value="1"/>
</dbReference>
<dbReference type="Proteomes" id="UP000504609">
    <property type="component" value="Unplaced"/>
</dbReference>
<dbReference type="AlphaFoldDB" id="A0A6J1FW35"/>
<feature type="domain" description="Late embryogenesis abundant protein LEA-2 subgroup" evidence="5">
    <location>
        <begin position="86"/>
        <end position="176"/>
    </location>
</feature>
<keyword evidence="3" id="KW-1133">Transmembrane helix</keyword>
<evidence type="ECO:0000256" key="4">
    <source>
        <dbReference type="ARBA" id="ARBA00023136"/>
    </source>
</evidence>
<evidence type="ECO:0000256" key="1">
    <source>
        <dbReference type="ARBA" id="ARBA00004167"/>
    </source>
</evidence>
<dbReference type="RefSeq" id="XP_022944119.1">
    <property type="nucleotide sequence ID" value="XM_023088351.1"/>
</dbReference>
<keyword evidence="2" id="KW-0812">Transmembrane</keyword>
<reference evidence="7" key="1">
    <citation type="submission" date="2025-08" db="UniProtKB">
        <authorList>
            <consortium name="RefSeq"/>
        </authorList>
    </citation>
    <scope>IDENTIFICATION</scope>
    <source>
        <tissue evidence="7">Young leaves</tissue>
    </source>
</reference>
<comment type="subcellular location">
    <subcellularLocation>
        <location evidence="1">Membrane</location>
        <topology evidence="1">Single-pass membrane protein</topology>
    </subcellularLocation>
</comment>
<sequence length="185" mass="20990">MEVLKSWLHFSESQGPKVHGDKNYQINYIKHFQSISLLHFPTRPLRHCFRRLLPILQPVSLRHSDIAISIKGIKPNTSISPKFNATVRTENSNKKIGIYYERNSSVAVYFLDVMLCEGSLPALYQPARNVTVMAAKLKGSGIRLWSTKLKGSGIRLWSSAAKALKVDLRAPMKLKVYSVRRLGQK</sequence>
<organism evidence="6 7">
    <name type="scientific">Cucurbita moschata</name>
    <name type="common">Winter crookneck squash</name>
    <name type="synonym">Cucurbita pepo var. moschata</name>
    <dbReference type="NCBI Taxonomy" id="3662"/>
    <lineage>
        <taxon>Eukaryota</taxon>
        <taxon>Viridiplantae</taxon>
        <taxon>Streptophyta</taxon>
        <taxon>Embryophyta</taxon>
        <taxon>Tracheophyta</taxon>
        <taxon>Spermatophyta</taxon>
        <taxon>Magnoliopsida</taxon>
        <taxon>eudicotyledons</taxon>
        <taxon>Gunneridae</taxon>
        <taxon>Pentapetalae</taxon>
        <taxon>rosids</taxon>
        <taxon>fabids</taxon>
        <taxon>Cucurbitales</taxon>
        <taxon>Cucurbitaceae</taxon>
        <taxon>Cucurbiteae</taxon>
        <taxon>Cucurbita</taxon>
    </lineage>
</organism>
<proteinExistence type="predicted"/>
<dbReference type="GeneID" id="111448668"/>
<gene>
    <name evidence="7" type="primary">LOC111448668</name>
</gene>
<accession>A0A6J1FW35</accession>
<dbReference type="InterPro" id="IPR044839">
    <property type="entry name" value="NDR1-like"/>
</dbReference>
<dbReference type="PANTHER" id="PTHR31234">
    <property type="entry name" value="LATE EMBRYOGENESIS ABUNDANT (LEA) HYDROXYPROLINE-RICH GLYCOPROTEIN FAMILY"/>
    <property type="match status" value="1"/>
</dbReference>
<keyword evidence="6" id="KW-1185">Reference proteome</keyword>
<evidence type="ECO:0000313" key="6">
    <source>
        <dbReference type="Proteomes" id="UP000504609"/>
    </source>
</evidence>
<dbReference type="GO" id="GO:0005886">
    <property type="term" value="C:plasma membrane"/>
    <property type="evidence" value="ECO:0007669"/>
    <property type="project" value="TreeGrafter"/>
</dbReference>
<evidence type="ECO:0000313" key="7">
    <source>
        <dbReference type="RefSeq" id="XP_022944119.1"/>
    </source>
</evidence>
<dbReference type="KEGG" id="cmos:111448668"/>
<name>A0A6J1FW35_CUCMO</name>
<protein>
    <submittedName>
        <fullName evidence="7">NDR1/HIN1-like protein 13</fullName>
    </submittedName>
</protein>
<dbReference type="Pfam" id="PF03168">
    <property type="entry name" value="LEA_2"/>
    <property type="match status" value="1"/>
</dbReference>
<dbReference type="GO" id="GO:0098542">
    <property type="term" value="P:defense response to other organism"/>
    <property type="evidence" value="ECO:0007669"/>
    <property type="project" value="InterPro"/>
</dbReference>
<dbReference type="InterPro" id="IPR004864">
    <property type="entry name" value="LEA_2"/>
</dbReference>
<evidence type="ECO:0000256" key="2">
    <source>
        <dbReference type="ARBA" id="ARBA00022692"/>
    </source>
</evidence>
<keyword evidence="4" id="KW-0472">Membrane</keyword>
<evidence type="ECO:0000256" key="3">
    <source>
        <dbReference type="ARBA" id="ARBA00022989"/>
    </source>
</evidence>